<protein>
    <submittedName>
        <fullName evidence="2">Histone-lysine N-methyltransferase SETMAR</fullName>
    </submittedName>
</protein>
<dbReference type="InterPro" id="IPR052709">
    <property type="entry name" value="Transposase-MT_Hybrid"/>
</dbReference>
<dbReference type="GO" id="GO:0006303">
    <property type="term" value="P:double-strand break repair via nonhomologous end joining"/>
    <property type="evidence" value="ECO:0007669"/>
    <property type="project" value="TreeGrafter"/>
</dbReference>
<dbReference type="GO" id="GO:0044774">
    <property type="term" value="P:mitotic DNA integrity checkpoint signaling"/>
    <property type="evidence" value="ECO:0007669"/>
    <property type="project" value="TreeGrafter"/>
</dbReference>
<dbReference type="GO" id="GO:0031297">
    <property type="term" value="P:replication fork processing"/>
    <property type="evidence" value="ECO:0007669"/>
    <property type="project" value="TreeGrafter"/>
</dbReference>
<evidence type="ECO:0000313" key="2">
    <source>
        <dbReference type="WBParaSite" id="SPAL_0001224100.1"/>
    </source>
</evidence>
<dbReference type="InterPro" id="IPR036397">
    <property type="entry name" value="RNaseH_sf"/>
</dbReference>
<dbReference type="GO" id="GO:0044547">
    <property type="term" value="F:DNA topoisomerase binding"/>
    <property type="evidence" value="ECO:0007669"/>
    <property type="project" value="TreeGrafter"/>
</dbReference>
<dbReference type="GO" id="GO:0035861">
    <property type="term" value="C:site of double-strand break"/>
    <property type="evidence" value="ECO:0007669"/>
    <property type="project" value="TreeGrafter"/>
</dbReference>
<evidence type="ECO:0000313" key="1">
    <source>
        <dbReference type="Proteomes" id="UP000046392"/>
    </source>
</evidence>
<dbReference type="AlphaFoldDB" id="A0A0N5C2N1"/>
<reference evidence="2" key="1">
    <citation type="submission" date="2017-02" db="UniProtKB">
        <authorList>
            <consortium name="WormBaseParasite"/>
        </authorList>
    </citation>
    <scope>IDENTIFICATION</scope>
</reference>
<sequence>YLNPIETMTADIYCKEEEEMRRKLSVLNPVLVNKRVPILFHDNAKPHVTKTTVQKLKELKCETLPHPPYSPNLSPTDYHLFKEVELHLRQKKFTKFDDLKNNVLKFLNSRDQSFFSNGITKLVSRWQQCADSNGTYFK</sequence>
<name>A0A0N5C2N1_STREA</name>
<dbReference type="Proteomes" id="UP000046392">
    <property type="component" value="Unplaced"/>
</dbReference>
<dbReference type="GO" id="GO:0015074">
    <property type="term" value="P:DNA integration"/>
    <property type="evidence" value="ECO:0007669"/>
    <property type="project" value="TreeGrafter"/>
</dbReference>
<dbReference type="PANTHER" id="PTHR46060">
    <property type="entry name" value="MARINER MOS1 TRANSPOSASE-LIKE PROTEIN"/>
    <property type="match status" value="1"/>
</dbReference>
<dbReference type="GO" id="GO:0000793">
    <property type="term" value="C:condensed chromosome"/>
    <property type="evidence" value="ECO:0007669"/>
    <property type="project" value="TreeGrafter"/>
</dbReference>
<accession>A0A0N5C2N1</accession>
<dbReference type="Gene3D" id="3.30.420.10">
    <property type="entry name" value="Ribonuclease H-like superfamily/Ribonuclease H"/>
    <property type="match status" value="1"/>
</dbReference>
<dbReference type="PANTHER" id="PTHR46060:SF2">
    <property type="entry name" value="HISTONE-LYSINE N-METHYLTRANSFERASE SETMAR"/>
    <property type="match status" value="1"/>
</dbReference>
<keyword evidence="1" id="KW-1185">Reference proteome</keyword>
<dbReference type="GO" id="GO:0046975">
    <property type="term" value="F:histone H3K36 methyltransferase activity"/>
    <property type="evidence" value="ECO:0007669"/>
    <property type="project" value="TreeGrafter"/>
</dbReference>
<dbReference type="GO" id="GO:0003690">
    <property type="term" value="F:double-stranded DNA binding"/>
    <property type="evidence" value="ECO:0007669"/>
    <property type="project" value="TreeGrafter"/>
</dbReference>
<dbReference type="GO" id="GO:0000014">
    <property type="term" value="F:single-stranded DNA endodeoxyribonuclease activity"/>
    <property type="evidence" value="ECO:0007669"/>
    <property type="project" value="TreeGrafter"/>
</dbReference>
<dbReference type="GO" id="GO:0000729">
    <property type="term" value="P:DNA double-strand break processing"/>
    <property type="evidence" value="ECO:0007669"/>
    <property type="project" value="TreeGrafter"/>
</dbReference>
<dbReference type="STRING" id="174720.A0A0N5C2N1"/>
<organism evidence="1 2">
    <name type="scientific">Strongyloides papillosus</name>
    <name type="common">Intestinal threadworm</name>
    <dbReference type="NCBI Taxonomy" id="174720"/>
    <lineage>
        <taxon>Eukaryota</taxon>
        <taxon>Metazoa</taxon>
        <taxon>Ecdysozoa</taxon>
        <taxon>Nematoda</taxon>
        <taxon>Chromadorea</taxon>
        <taxon>Rhabditida</taxon>
        <taxon>Tylenchina</taxon>
        <taxon>Panagrolaimomorpha</taxon>
        <taxon>Strongyloidoidea</taxon>
        <taxon>Strongyloididae</taxon>
        <taxon>Strongyloides</taxon>
    </lineage>
</organism>
<dbReference type="WBParaSite" id="SPAL_0001224100.1">
    <property type="protein sequence ID" value="SPAL_0001224100.1"/>
    <property type="gene ID" value="SPAL_0001224100"/>
</dbReference>
<dbReference type="GO" id="GO:0003697">
    <property type="term" value="F:single-stranded DNA binding"/>
    <property type="evidence" value="ECO:0007669"/>
    <property type="project" value="TreeGrafter"/>
</dbReference>
<dbReference type="GO" id="GO:0042800">
    <property type="term" value="F:histone H3K4 methyltransferase activity"/>
    <property type="evidence" value="ECO:0007669"/>
    <property type="project" value="TreeGrafter"/>
</dbReference>
<proteinExistence type="predicted"/>
<dbReference type="GO" id="GO:0005634">
    <property type="term" value="C:nucleus"/>
    <property type="evidence" value="ECO:0007669"/>
    <property type="project" value="TreeGrafter"/>
</dbReference>